<evidence type="ECO:0000256" key="1">
    <source>
        <dbReference type="ARBA" id="ARBA00007177"/>
    </source>
</evidence>
<evidence type="ECO:0000313" key="4">
    <source>
        <dbReference type="EMBL" id="SDO20843.1"/>
    </source>
</evidence>
<comment type="subunit">
    <text evidence="3">UreD, UreF and UreG form a complex that acts as a GTP-hydrolysis-dependent molecular chaperone, activating the urease apoprotein by helping to assemble the nickel containing metallocenter of UreC. The UreE protein probably delivers the nickel.</text>
</comment>
<dbReference type="STRING" id="1166073.SAMN05192530_104200"/>
<dbReference type="PANTHER" id="PTHR33643:SF1">
    <property type="entry name" value="UREASE ACCESSORY PROTEIN D"/>
    <property type="match status" value="1"/>
</dbReference>
<evidence type="ECO:0000313" key="5">
    <source>
        <dbReference type="Proteomes" id="UP000198793"/>
    </source>
</evidence>
<comment type="subcellular location">
    <subcellularLocation>
        <location evidence="3">Cytoplasm</location>
    </subcellularLocation>
</comment>
<protein>
    <recommendedName>
        <fullName evidence="3">Urease accessory protein UreD</fullName>
    </recommendedName>
</protein>
<comment type="function">
    <text evidence="3">Required for maturation of urease via the functional incorporation of the urease nickel metallocenter.</text>
</comment>
<keyword evidence="3" id="KW-0963">Cytoplasm</keyword>
<comment type="similarity">
    <text evidence="1 3">Belongs to the UreD family.</text>
</comment>
<evidence type="ECO:0000256" key="3">
    <source>
        <dbReference type="HAMAP-Rule" id="MF_01384"/>
    </source>
</evidence>
<dbReference type="Proteomes" id="UP000198793">
    <property type="component" value="Unassembled WGS sequence"/>
</dbReference>
<organism evidence="4 5">
    <name type="scientific">Aureimonas jatrophae</name>
    <dbReference type="NCBI Taxonomy" id="1166073"/>
    <lineage>
        <taxon>Bacteria</taxon>
        <taxon>Pseudomonadati</taxon>
        <taxon>Pseudomonadota</taxon>
        <taxon>Alphaproteobacteria</taxon>
        <taxon>Hyphomicrobiales</taxon>
        <taxon>Aurantimonadaceae</taxon>
        <taxon>Aureimonas</taxon>
    </lineage>
</organism>
<proteinExistence type="inferred from homology"/>
<gene>
    <name evidence="3" type="primary">ureD</name>
    <name evidence="4" type="ORF">SAMN05192530_104200</name>
</gene>
<dbReference type="InterPro" id="IPR002669">
    <property type="entry name" value="UreD"/>
</dbReference>
<reference evidence="4 5" key="1">
    <citation type="submission" date="2016-10" db="EMBL/GenBank/DDBJ databases">
        <authorList>
            <person name="de Groot N.N."/>
        </authorList>
    </citation>
    <scope>NUCLEOTIDE SEQUENCE [LARGE SCALE GENOMIC DNA]</scope>
    <source>
        <strain evidence="5">L7-484,KACC 16230,DSM 25025</strain>
    </source>
</reference>
<dbReference type="AlphaFoldDB" id="A0A1H0HP66"/>
<dbReference type="GO" id="GO:0005737">
    <property type="term" value="C:cytoplasm"/>
    <property type="evidence" value="ECO:0007669"/>
    <property type="project" value="UniProtKB-SubCell"/>
</dbReference>
<evidence type="ECO:0000256" key="2">
    <source>
        <dbReference type="ARBA" id="ARBA00023186"/>
    </source>
</evidence>
<keyword evidence="2 3" id="KW-0143">Chaperone</keyword>
<dbReference type="PANTHER" id="PTHR33643">
    <property type="entry name" value="UREASE ACCESSORY PROTEIN D"/>
    <property type="match status" value="1"/>
</dbReference>
<dbReference type="EMBL" id="FNIT01000004">
    <property type="protein sequence ID" value="SDO20843.1"/>
    <property type="molecule type" value="Genomic_DNA"/>
</dbReference>
<dbReference type="Pfam" id="PF01774">
    <property type="entry name" value="UreD"/>
    <property type="match status" value="1"/>
</dbReference>
<dbReference type="GO" id="GO:0016151">
    <property type="term" value="F:nickel cation binding"/>
    <property type="evidence" value="ECO:0007669"/>
    <property type="project" value="UniProtKB-UniRule"/>
</dbReference>
<keyword evidence="5" id="KW-1185">Reference proteome</keyword>
<dbReference type="HAMAP" id="MF_01384">
    <property type="entry name" value="UreD"/>
    <property type="match status" value="1"/>
</dbReference>
<name>A0A1H0HP66_9HYPH</name>
<sequence>MPDVPEIPQPAALQRARGAVAVRVGPVGPTEATRIRRLHQAGSLKLRFPRARTRRAEAVLVNTAGGLAGGDRLEQRFEIEPRGDLVVTTQAAERVYRSHDGAEASVETQIHVGEDAGASFLPQETILFDAGRLRRRLTVDCEATSRLLLCESVVLGRSESGESVCGGRLRDSWRVRCGGRLVFAEELDLGADWKMLSRAPMLGEARALATILRRGGEVDLTRVRELAGPEGGASLVDGSLVVRLLATDGYALRRRLVPLLAALSPGGVPGLWSL</sequence>
<keyword evidence="3" id="KW-0996">Nickel insertion</keyword>
<accession>A0A1H0HP66</accession>